<dbReference type="Pfam" id="PF00625">
    <property type="entry name" value="Guanylate_kin"/>
    <property type="match status" value="1"/>
</dbReference>
<evidence type="ECO:0000256" key="2">
    <source>
        <dbReference type="ARBA" id="ARBA00022443"/>
    </source>
</evidence>
<evidence type="ECO:0000313" key="10">
    <source>
        <dbReference type="Proteomes" id="UP000504618"/>
    </source>
</evidence>
<organism evidence="10 11">
    <name type="scientific">Temnothorax curvispinosus</name>
    <dbReference type="NCBI Taxonomy" id="300111"/>
    <lineage>
        <taxon>Eukaryota</taxon>
        <taxon>Metazoa</taxon>
        <taxon>Ecdysozoa</taxon>
        <taxon>Arthropoda</taxon>
        <taxon>Hexapoda</taxon>
        <taxon>Insecta</taxon>
        <taxon>Pterygota</taxon>
        <taxon>Neoptera</taxon>
        <taxon>Endopterygota</taxon>
        <taxon>Hymenoptera</taxon>
        <taxon>Apocrita</taxon>
        <taxon>Aculeata</taxon>
        <taxon>Formicoidea</taxon>
        <taxon>Formicidae</taxon>
        <taxon>Myrmicinae</taxon>
        <taxon>Temnothorax</taxon>
    </lineage>
</organism>
<evidence type="ECO:0000256" key="6">
    <source>
        <dbReference type="SAM" id="MobiDB-lite"/>
    </source>
</evidence>
<comment type="subcellular location">
    <subcellularLocation>
        <location evidence="1">Membrane</location>
    </subcellularLocation>
</comment>
<dbReference type="GO" id="GO:0045197">
    <property type="term" value="P:establishment or maintenance of epithelial cell apical/basal polarity"/>
    <property type="evidence" value="ECO:0007669"/>
    <property type="project" value="TreeGrafter"/>
</dbReference>
<feature type="domain" description="PDZ" evidence="9">
    <location>
        <begin position="569"/>
        <end position="650"/>
    </location>
</feature>
<feature type="region of interest" description="Disordered" evidence="6">
    <location>
        <begin position="496"/>
        <end position="525"/>
    </location>
</feature>
<feature type="compositionally biased region" description="Basic and acidic residues" evidence="6">
    <location>
        <begin position="793"/>
        <end position="807"/>
    </location>
</feature>
<dbReference type="InterPro" id="IPR020590">
    <property type="entry name" value="Guanylate_kinase_CS"/>
</dbReference>
<protein>
    <submittedName>
        <fullName evidence="11">Disks large homolog 4 isoform X1</fullName>
    </submittedName>
</protein>
<dbReference type="Gene3D" id="3.30.63.10">
    <property type="entry name" value="Guanylate Kinase phosphate binding domain"/>
    <property type="match status" value="1"/>
</dbReference>
<feature type="region of interest" description="Disordered" evidence="6">
    <location>
        <begin position="62"/>
        <end position="94"/>
    </location>
</feature>
<dbReference type="GO" id="GO:0031594">
    <property type="term" value="C:neuromuscular junction"/>
    <property type="evidence" value="ECO:0007669"/>
    <property type="project" value="TreeGrafter"/>
</dbReference>
<dbReference type="OrthoDB" id="78824at2759"/>
<dbReference type="InterPro" id="IPR008145">
    <property type="entry name" value="GK/Ca_channel_bsu"/>
</dbReference>
<dbReference type="Gene3D" id="3.40.50.300">
    <property type="entry name" value="P-loop containing nucleotide triphosphate hydrolases"/>
    <property type="match status" value="1"/>
</dbReference>
<feature type="compositionally biased region" description="Polar residues" evidence="6">
    <location>
        <begin position="510"/>
        <end position="525"/>
    </location>
</feature>
<dbReference type="SMART" id="SM00228">
    <property type="entry name" value="PDZ"/>
    <property type="match status" value="3"/>
</dbReference>
<feature type="domain" description="PDZ" evidence="9">
    <location>
        <begin position="405"/>
        <end position="497"/>
    </location>
</feature>
<dbReference type="SMART" id="SM00326">
    <property type="entry name" value="SH3"/>
    <property type="match status" value="1"/>
</dbReference>
<dbReference type="Pfam" id="PF00595">
    <property type="entry name" value="PDZ"/>
    <property type="match status" value="3"/>
</dbReference>
<dbReference type="InterPro" id="IPR027417">
    <property type="entry name" value="P-loop_NTPase"/>
</dbReference>
<dbReference type="CDD" id="cd06723">
    <property type="entry name" value="PDZ1_Dlg1-2-4-like"/>
    <property type="match status" value="1"/>
</dbReference>
<evidence type="ECO:0000256" key="4">
    <source>
        <dbReference type="ARBA" id="ARBA00023136"/>
    </source>
</evidence>
<evidence type="ECO:0000313" key="11">
    <source>
        <dbReference type="RefSeq" id="XP_024887740.1"/>
    </source>
</evidence>
<dbReference type="CDD" id="cd11861">
    <property type="entry name" value="SH3_DLG-like"/>
    <property type="match status" value="1"/>
</dbReference>
<dbReference type="PROSITE" id="PS50106">
    <property type="entry name" value="PDZ"/>
    <property type="match status" value="3"/>
</dbReference>
<dbReference type="SUPFAM" id="SSF52540">
    <property type="entry name" value="P-loop containing nucleoside triphosphate hydrolases"/>
    <property type="match status" value="1"/>
</dbReference>
<dbReference type="GO" id="GO:0099072">
    <property type="term" value="P:regulation of postsynaptic membrane neurotransmitter receptor levels"/>
    <property type="evidence" value="ECO:0007669"/>
    <property type="project" value="TreeGrafter"/>
</dbReference>
<keyword evidence="4" id="KW-0472">Membrane</keyword>
<dbReference type="InterPro" id="IPR001478">
    <property type="entry name" value="PDZ"/>
</dbReference>
<gene>
    <name evidence="11" type="primary">LOC112464784</name>
</gene>
<dbReference type="InterPro" id="IPR008144">
    <property type="entry name" value="Guanylate_kin-like_dom"/>
</dbReference>
<dbReference type="Gene3D" id="2.30.30.40">
    <property type="entry name" value="SH3 Domains"/>
    <property type="match status" value="2"/>
</dbReference>
<dbReference type="PROSITE" id="PS50052">
    <property type="entry name" value="GUANYLATE_KINASE_2"/>
    <property type="match status" value="1"/>
</dbReference>
<dbReference type="FunFam" id="3.40.50.300:FF:001402">
    <property type="entry name" value="Discs, large homolog 3 (Drosophila)"/>
    <property type="match status" value="1"/>
</dbReference>
<dbReference type="Gene3D" id="2.30.42.10">
    <property type="match status" value="3"/>
</dbReference>
<feature type="compositionally biased region" description="Low complexity" evidence="6">
    <location>
        <begin position="808"/>
        <end position="820"/>
    </location>
</feature>
<keyword evidence="10" id="KW-1185">Reference proteome</keyword>
<dbReference type="GO" id="GO:0043113">
    <property type="term" value="P:receptor clustering"/>
    <property type="evidence" value="ECO:0007669"/>
    <property type="project" value="TreeGrafter"/>
</dbReference>
<dbReference type="InterPro" id="IPR001452">
    <property type="entry name" value="SH3_domain"/>
</dbReference>
<dbReference type="FunFam" id="2.30.30.40:FF:000058">
    <property type="entry name" value="Disks large homolog 1 isoform X1"/>
    <property type="match status" value="1"/>
</dbReference>
<feature type="region of interest" description="Disordered" evidence="6">
    <location>
        <begin position="1"/>
        <end position="22"/>
    </location>
</feature>
<evidence type="ECO:0000259" key="8">
    <source>
        <dbReference type="PROSITE" id="PS50052"/>
    </source>
</evidence>
<dbReference type="FunFam" id="2.30.42.10:FF:000001">
    <property type="entry name" value="Disks large homolog 1 isoform 2"/>
    <property type="match status" value="1"/>
</dbReference>
<dbReference type="GeneID" id="112464784"/>
<dbReference type="FunFam" id="2.30.42.10:FF:000002">
    <property type="entry name" value="Disks large homolog 4 isoform 2"/>
    <property type="match status" value="1"/>
</dbReference>
<keyword evidence="2 5" id="KW-0728">SH3 domain</keyword>
<dbReference type="PROSITE" id="PS50002">
    <property type="entry name" value="SH3"/>
    <property type="match status" value="1"/>
</dbReference>
<evidence type="ECO:0000256" key="1">
    <source>
        <dbReference type="ARBA" id="ARBA00004370"/>
    </source>
</evidence>
<keyword evidence="3" id="KW-0677">Repeat</keyword>
<feature type="region of interest" description="Disordered" evidence="6">
    <location>
        <begin position="268"/>
        <end position="289"/>
    </location>
</feature>
<dbReference type="GO" id="GO:0098839">
    <property type="term" value="C:postsynaptic density membrane"/>
    <property type="evidence" value="ECO:0007669"/>
    <property type="project" value="TreeGrafter"/>
</dbReference>
<dbReference type="CDD" id="cd06724">
    <property type="entry name" value="PDZ2_Dlg1-2-4-like"/>
    <property type="match status" value="1"/>
</dbReference>
<sequence>MCRAGSRSLDDLDPASMKHPSRSAGLEVAMALFGMVWLLRVRSEMRRCSKCRHEEMLAQQQQQHQQQVQLQQQQQQQQHHHHHHQHHQQQRNLSQATSLLQTMSDDVSSSANTLFTLDTPGAAGPAGSYCEVHGYVQAKEDIQEFYELTLLDESKSVQQKTAETIRIADKWEASDGPITPTFAQNDDGPASALPLTQTLSNIYGRRSASPDVPGSNLDETQKTRFDGTGVEEPLPPPPSPPQLKEAAQLDGVPRLNSVDRILHPDGIPHIGHETLNKSHDSWQGHDSDQAHTPLLAADTRHVNGDDEWDYEDIILERGGAGLGFSIAGGTDNPHYGNDTAIYITKLIPGGAASADGRLRVNDTILQVNDVSVVDVPHAAAVDALKRAGNTVKLYVRRRKHTQLMEIELIKGNKGLGFSIAGGIGNQHIPGDNGIYVTKIMDGGAAQVDGRLVVGDKLVAVRNALQGDKNLENVTHEEAVATLKATQDRVVLLVSKTESGIIPPPPPPIATDNSLSPQPRKQNGSVSAMENNTAALPYSQESRHASSLALHGTGTPRAVSQEDVSREVRTVVLNKGSSGLGFNIVGGEDGEGIFISFILAGGPADLSGELRRGDQILSVNGINLRTATHEEAAAALKGTGQTVTIVVQYKPEDYNRFEAKIQDLKQQISQQNVMTGTLMRTSQKKSLYVRALFDYDPNKDDGLPSRGLAFRYGEILHVTNASDDEWWQARRVTPQGEEEGLGIIPSRRRWERKQRARDRSVKFQGHMPVILDKQSTLDRKKKNFSFSRKFPFMKSKDDKSEDGSDQERTPTTPENENDPTPFMLCYTQDDTNTEDLSCAAGSREILYRVQLPYMEELTLVYLEKEADEPNDELSSEENVLSYEAVQQLTIQYTRPVIVLGPLKDRINDDLISEFPDKFGSCVPHTTRSRREYEVDGRDYHFVASREQMERDIQNHLFIEAGQYNDNLYGTSVASVREVAEKGKHCILDVSGNAIKRLQVAQLYPVAIFIKPKSVESVMEMNKRMTEEQAKKTYERALKMEQEFGEYFTAVVQGDTPEEIYVKVKEVISEQSGPNIWVPCRDQQL</sequence>
<dbReference type="InterPro" id="IPR036028">
    <property type="entry name" value="SH3-like_dom_sf"/>
</dbReference>
<dbReference type="CDD" id="cd06795">
    <property type="entry name" value="PDZ3_Dlg1-2-4-like"/>
    <property type="match status" value="1"/>
</dbReference>
<feature type="domain" description="PDZ" evidence="9">
    <location>
        <begin position="312"/>
        <end position="399"/>
    </location>
</feature>
<feature type="region of interest" description="Disordered" evidence="6">
    <location>
        <begin position="204"/>
        <end position="245"/>
    </location>
</feature>
<dbReference type="CDD" id="cd00071">
    <property type="entry name" value="GMPK"/>
    <property type="match status" value="1"/>
</dbReference>
<evidence type="ECO:0000256" key="3">
    <source>
        <dbReference type="ARBA" id="ARBA00022737"/>
    </source>
</evidence>
<feature type="domain" description="Guanylate kinase-like" evidence="8">
    <location>
        <begin position="892"/>
        <end position="1067"/>
    </location>
</feature>
<dbReference type="SUPFAM" id="SSF50156">
    <property type="entry name" value="PDZ domain-like"/>
    <property type="match status" value="3"/>
</dbReference>
<reference evidence="11" key="1">
    <citation type="submission" date="2025-08" db="UniProtKB">
        <authorList>
            <consortium name="RefSeq"/>
        </authorList>
    </citation>
    <scope>IDENTIFICATION</scope>
    <source>
        <tissue evidence="11">Whole body</tissue>
    </source>
</reference>
<proteinExistence type="predicted"/>
<dbReference type="GO" id="GO:0098609">
    <property type="term" value="P:cell-cell adhesion"/>
    <property type="evidence" value="ECO:0007669"/>
    <property type="project" value="TreeGrafter"/>
</dbReference>
<dbReference type="GO" id="GO:0007268">
    <property type="term" value="P:chemical synaptic transmission"/>
    <property type="evidence" value="ECO:0007669"/>
    <property type="project" value="TreeGrafter"/>
</dbReference>
<dbReference type="InterPro" id="IPR036034">
    <property type="entry name" value="PDZ_sf"/>
</dbReference>
<dbReference type="GO" id="GO:0043005">
    <property type="term" value="C:neuron projection"/>
    <property type="evidence" value="ECO:0007669"/>
    <property type="project" value="TreeGrafter"/>
</dbReference>
<feature type="compositionally biased region" description="Basic residues" evidence="6">
    <location>
        <begin position="78"/>
        <end position="89"/>
    </location>
</feature>
<evidence type="ECO:0000259" key="7">
    <source>
        <dbReference type="PROSITE" id="PS50002"/>
    </source>
</evidence>
<dbReference type="RefSeq" id="XP_024887740.1">
    <property type="nucleotide sequence ID" value="XM_025031972.1"/>
</dbReference>
<feature type="compositionally biased region" description="Low complexity" evidence="6">
    <location>
        <begin position="62"/>
        <end position="77"/>
    </location>
</feature>
<dbReference type="GO" id="GO:0016323">
    <property type="term" value="C:basolateral plasma membrane"/>
    <property type="evidence" value="ECO:0007669"/>
    <property type="project" value="TreeGrafter"/>
</dbReference>
<dbReference type="PROSITE" id="PS00856">
    <property type="entry name" value="GUANYLATE_KINASE_1"/>
    <property type="match status" value="1"/>
</dbReference>
<feature type="region of interest" description="Disordered" evidence="6">
    <location>
        <begin position="792"/>
        <end position="820"/>
    </location>
</feature>
<dbReference type="Pfam" id="PF00018">
    <property type="entry name" value="SH3_1"/>
    <property type="match status" value="1"/>
</dbReference>
<dbReference type="SMART" id="SM00072">
    <property type="entry name" value="GuKc"/>
    <property type="match status" value="1"/>
</dbReference>
<dbReference type="AlphaFoldDB" id="A0A6J1R4F1"/>
<dbReference type="FunFam" id="3.30.63.10:FF:000001">
    <property type="entry name" value="Disks large homolog 1 isoform 2"/>
    <property type="match status" value="1"/>
</dbReference>
<feature type="domain" description="SH3" evidence="7">
    <location>
        <begin position="683"/>
        <end position="753"/>
    </location>
</feature>
<dbReference type="SUPFAM" id="SSF50044">
    <property type="entry name" value="SH3-domain"/>
    <property type="match status" value="1"/>
</dbReference>
<dbReference type="GO" id="GO:0019901">
    <property type="term" value="F:protein kinase binding"/>
    <property type="evidence" value="ECO:0007669"/>
    <property type="project" value="TreeGrafter"/>
</dbReference>
<accession>A0A6J1R4F1</accession>
<name>A0A6J1R4F1_9HYME</name>
<dbReference type="Proteomes" id="UP000504618">
    <property type="component" value="Unplaced"/>
</dbReference>
<dbReference type="InterPro" id="IPR050614">
    <property type="entry name" value="Synaptic_Scaffolding_LAP-MAGUK"/>
</dbReference>
<dbReference type="CTD" id="1739"/>
<feature type="compositionally biased region" description="Basic and acidic residues" evidence="6">
    <location>
        <begin position="270"/>
        <end position="289"/>
    </location>
</feature>
<dbReference type="PANTHER" id="PTHR23119">
    <property type="entry name" value="DISCS LARGE"/>
    <property type="match status" value="1"/>
</dbReference>
<dbReference type="PANTHER" id="PTHR23119:SF51">
    <property type="entry name" value="DISKS LARGE 1 TUMOR SUPPRESSOR PROTEIN"/>
    <property type="match status" value="1"/>
</dbReference>
<evidence type="ECO:0000256" key="5">
    <source>
        <dbReference type="PROSITE-ProRule" id="PRU00192"/>
    </source>
</evidence>
<dbReference type="GO" id="GO:0097120">
    <property type="term" value="P:receptor localization to synapse"/>
    <property type="evidence" value="ECO:0007669"/>
    <property type="project" value="TreeGrafter"/>
</dbReference>
<evidence type="ECO:0000259" key="9">
    <source>
        <dbReference type="PROSITE" id="PS50106"/>
    </source>
</evidence>
<dbReference type="FunFam" id="2.30.42.10:FF:000004">
    <property type="entry name" value="Disks large homolog 4 isoform 2"/>
    <property type="match status" value="1"/>
</dbReference>